<dbReference type="Pfam" id="PF00155">
    <property type="entry name" value="Aminotran_1_2"/>
    <property type="match status" value="1"/>
</dbReference>
<name>A0A9D5Q781_9BACT</name>
<dbReference type="AlphaFoldDB" id="A0A9D5Q781"/>
<evidence type="ECO:0000313" key="4">
    <source>
        <dbReference type="Proteomes" id="UP000649604"/>
    </source>
</evidence>
<dbReference type="InterPro" id="IPR004839">
    <property type="entry name" value="Aminotransferase_I/II_large"/>
</dbReference>
<evidence type="ECO:0000256" key="1">
    <source>
        <dbReference type="SAM" id="MobiDB-lite"/>
    </source>
</evidence>
<accession>A0A9D5Q781</accession>
<evidence type="ECO:0000313" key="3">
    <source>
        <dbReference type="EMBL" id="MBD3326595.1"/>
    </source>
</evidence>
<dbReference type="SUPFAM" id="SSF53383">
    <property type="entry name" value="PLP-dependent transferases"/>
    <property type="match status" value="1"/>
</dbReference>
<proteinExistence type="predicted"/>
<comment type="caution">
    <text evidence="3">The sequence shown here is derived from an EMBL/GenBank/DDBJ whole genome shotgun (WGS) entry which is preliminary data.</text>
</comment>
<feature type="region of interest" description="Disordered" evidence="1">
    <location>
        <begin position="1"/>
        <end position="24"/>
    </location>
</feature>
<evidence type="ECO:0000259" key="2">
    <source>
        <dbReference type="Pfam" id="PF00155"/>
    </source>
</evidence>
<gene>
    <name evidence="3" type="ORF">GF339_18570</name>
</gene>
<reference evidence="3" key="1">
    <citation type="submission" date="2019-11" db="EMBL/GenBank/DDBJ databases">
        <title>Microbial mats filling the niche in hypersaline microbial mats.</title>
        <authorList>
            <person name="Wong H.L."/>
            <person name="Macleod F.I."/>
            <person name="White R.A. III"/>
            <person name="Burns B.P."/>
        </authorList>
    </citation>
    <scope>NUCLEOTIDE SEQUENCE</scope>
    <source>
        <strain evidence="3">Rbin_158</strain>
    </source>
</reference>
<dbReference type="InterPro" id="IPR015424">
    <property type="entry name" value="PyrdxlP-dep_Trfase"/>
</dbReference>
<dbReference type="Proteomes" id="UP000649604">
    <property type="component" value="Unassembled WGS sequence"/>
</dbReference>
<dbReference type="GO" id="GO:0030170">
    <property type="term" value="F:pyridoxal phosphate binding"/>
    <property type="evidence" value="ECO:0007669"/>
    <property type="project" value="InterPro"/>
</dbReference>
<dbReference type="GO" id="GO:0008483">
    <property type="term" value="F:transaminase activity"/>
    <property type="evidence" value="ECO:0007669"/>
    <property type="project" value="UniProtKB-KW"/>
</dbReference>
<keyword evidence="3" id="KW-0032">Aminotransferase</keyword>
<feature type="domain" description="Aminotransferase class I/classII large" evidence="2">
    <location>
        <begin position="57"/>
        <end position="144"/>
    </location>
</feature>
<organism evidence="3 4">
    <name type="scientific">candidate division KSB3 bacterium</name>
    <dbReference type="NCBI Taxonomy" id="2044937"/>
    <lineage>
        <taxon>Bacteria</taxon>
        <taxon>candidate division KSB3</taxon>
    </lineage>
</organism>
<protein>
    <submittedName>
        <fullName evidence="3">Aminotransferase class I/II-fold pyridoxal phosphate-dependent enzyme</fullName>
    </submittedName>
</protein>
<keyword evidence="3" id="KW-0808">Transferase</keyword>
<dbReference type="InterPro" id="IPR015421">
    <property type="entry name" value="PyrdxlP-dep_Trfase_major"/>
</dbReference>
<dbReference type="Gene3D" id="3.40.640.10">
    <property type="entry name" value="Type I PLP-dependent aspartate aminotransferase-like (Major domain)"/>
    <property type="match status" value="1"/>
</dbReference>
<dbReference type="EMBL" id="WJJP01000604">
    <property type="protein sequence ID" value="MBD3326595.1"/>
    <property type="molecule type" value="Genomic_DNA"/>
</dbReference>
<sequence>MTTSARTPTNRSRSGRSNTTTGFSVFIPSTSERIPRGIQTSSPAFWKRPIWPKTADPNFSVFADLSIRVGGNPFYHTLAPEDGSQRTDATIKTLESLIKPQRPKLLLISNPVNPTGQHLFLQWVESLTAACALKMTAVVVDEPYG</sequence>